<feature type="domain" description="DUF632" evidence="2">
    <location>
        <begin position="328"/>
        <end position="468"/>
    </location>
</feature>
<dbReference type="Pfam" id="PF04782">
    <property type="entry name" value="DUF632"/>
    <property type="match status" value="2"/>
</dbReference>
<evidence type="ECO:0000313" key="4">
    <source>
        <dbReference type="EMBL" id="KAG6417735.1"/>
    </source>
</evidence>
<dbReference type="Pfam" id="PF04783">
    <property type="entry name" value="DUF630"/>
    <property type="match status" value="1"/>
</dbReference>
<evidence type="ECO:0000259" key="3">
    <source>
        <dbReference type="Pfam" id="PF04783"/>
    </source>
</evidence>
<evidence type="ECO:0000313" key="5">
    <source>
        <dbReference type="Proteomes" id="UP000298416"/>
    </source>
</evidence>
<dbReference type="InterPro" id="IPR006868">
    <property type="entry name" value="DUF630"/>
</dbReference>
<gene>
    <name evidence="4" type="ORF">SASPL_119927</name>
</gene>
<reference evidence="4" key="1">
    <citation type="submission" date="2018-01" db="EMBL/GenBank/DDBJ databases">
        <authorList>
            <person name="Mao J.F."/>
        </authorList>
    </citation>
    <scope>NUCLEOTIDE SEQUENCE</scope>
    <source>
        <strain evidence="4">Huo1</strain>
        <tissue evidence="4">Leaf</tissue>
    </source>
</reference>
<evidence type="ECO:0008006" key="6">
    <source>
        <dbReference type="Google" id="ProtNLM"/>
    </source>
</evidence>
<dbReference type="Proteomes" id="UP000298416">
    <property type="component" value="Unassembled WGS sequence"/>
</dbReference>
<feature type="region of interest" description="Disordered" evidence="1">
    <location>
        <begin position="246"/>
        <end position="266"/>
    </location>
</feature>
<feature type="region of interest" description="Disordered" evidence="1">
    <location>
        <begin position="89"/>
        <end position="115"/>
    </location>
</feature>
<proteinExistence type="predicted"/>
<organism evidence="4">
    <name type="scientific">Salvia splendens</name>
    <name type="common">Scarlet sage</name>
    <dbReference type="NCBI Taxonomy" id="180675"/>
    <lineage>
        <taxon>Eukaryota</taxon>
        <taxon>Viridiplantae</taxon>
        <taxon>Streptophyta</taxon>
        <taxon>Embryophyta</taxon>
        <taxon>Tracheophyta</taxon>
        <taxon>Spermatophyta</taxon>
        <taxon>Magnoliopsida</taxon>
        <taxon>eudicotyledons</taxon>
        <taxon>Gunneridae</taxon>
        <taxon>Pentapetalae</taxon>
        <taxon>asterids</taxon>
        <taxon>lamiids</taxon>
        <taxon>Lamiales</taxon>
        <taxon>Lamiaceae</taxon>
        <taxon>Nepetoideae</taxon>
        <taxon>Mentheae</taxon>
        <taxon>Salviinae</taxon>
        <taxon>Salvia</taxon>
        <taxon>Salvia subgen. Calosphace</taxon>
        <taxon>core Calosphace</taxon>
    </lineage>
</organism>
<evidence type="ECO:0000259" key="2">
    <source>
        <dbReference type="Pfam" id="PF04782"/>
    </source>
</evidence>
<feature type="compositionally biased region" description="Polar residues" evidence="1">
    <location>
        <begin position="290"/>
        <end position="301"/>
    </location>
</feature>
<dbReference type="PANTHER" id="PTHR21450">
    <property type="entry name" value="PROTEIN ALTERED PHOSPHATE STARVATION RESPONSE 1"/>
    <property type="match status" value="1"/>
</dbReference>
<feature type="compositionally biased region" description="Low complexity" evidence="1">
    <location>
        <begin position="141"/>
        <end position="157"/>
    </location>
</feature>
<evidence type="ECO:0000256" key="1">
    <source>
        <dbReference type="SAM" id="MobiDB-lite"/>
    </source>
</evidence>
<feature type="domain" description="DUF630" evidence="3">
    <location>
        <begin position="1"/>
        <end position="58"/>
    </location>
</feature>
<dbReference type="EMBL" id="PNBA02000007">
    <property type="protein sequence ID" value="KAG6417735.1"/>
    <property type="molecule type" value="Genomic_DNA"/>
</dbReference>
<feature type="compositionally biased region" description="Polar residues" evidence="1">
    <location>
        <begin position="250"/>
        <end position="259"/>
    </location>
</feature>
<comment type="caution">
    <text evidence="4">The sequence shown here is derived from an EMBL/GenBank/DDBJ whole genome shotgun (WGS) entry which is preliminary data.</text>
</comment>
<sequence>MGASNSRLEEDKSLQLCRARKKFIKQALNGRCSLAAAHTAYIGELKIIGAALRRFVEPDHLQVESLVYPSITATPQLLALTDKSFNRLSSLSPSQSQDVDATENLLPSPSPRVSSQYQAHPMKFTGTVSSKIEEKPPVPVVVSVDSTTPPVTTPRSTEGPESPWDYFGLFHHVDNDYSAEGKRMFDQGSEDSDEIRHLRKEEGIPDLEDVRVSVSSEETHGSEEEFDEPPIASLVRSFKNVNTGAEGVSNGESAISTESETTHHMNGRKADVVNGSSADRHPEAVVLETNSANGRKNNSPGLSLRRNDKETRADVRGALEDKVVPKDLYSSISDIEQLFVKASESGKEVPRMLEANKLHFRPVLTGRERRLAATSLLKSCFSCGKDPSEVQQEPSQNSVKYLTWPRSASFRSLSSRNLVATNSNGDIADPNNTLFDNFCMVSGSHASTLDRLYAWEKKLYDEVKQNASFGITLIYRLSRFTIVTLVFGYHLCLQASEALQSSFEQKCKLLRQRESRGENTEKTRAAAKDLHSRITVAIHRINAISQKIEVIRDTELQPQLEELIEELRKMWETMMDCHKLQELIISKSHAPGSTKLKMQSDSQRQIIIQLGYRLSSLSSSFTKWISAQKIYVEAIDKWLFKCVSVPQKKPSKRNRRMRPPSMRHCGPPIYMLCGAWLEMIDTLPSKGVADSIKELAAEVAQFLPRQEKKQAKANRNKAAMDTLRDLDYAVPRLDRVRTSLEGFLVKLNSFAECSLRMFTELQKATQDAKMSYEQFLLQRSQSQVVV</sequence>
<name>A0A8X8XNP4_SALSN</name>
<keyword evidence="5" id="KW-1185">Reference proteome</keyword>
<dbReference type="PANTHER" id="PTHR21450:SF6">
    <property type="entry name" value="EXPRESSED PROTEIN"/>
    <property type="match status" value="1"/>
</dbReference>
<dbReference type="AlphaFoldDB" id="A0A8X8XNP4"/>
<accession>A0A8X8XNP4</accession>
<feature type="region of interest" description="Disordered" evidence="1">
    <location>
        <begin position="290"/>
        <end position="313"/>
    </location>
</feature>
<protein>
    <recommendedName>
        <fullName evidence="6">DUF632 domain-containing protein</fullName>
    </recommendedName>
</protein>
<dbReference type="InterPro" id="IPR006867">
    <property type="entry name" value="DUF632"/>
</dbReference>
<reference evidence="4" key="2">
    <citation type="submission" date="2020-08" db="EMBL/GenBank/DDBJ databases">
        <title>Plant Genome Project.</title>
        <authorList>
            <person name="Zhang R.-G."/>
        </authorList>
    </citation>
    <scope>NUCLEOTIDE SEQUENCE</scope>
    <source>
        <strain evidence="4">Huo1</strain>
        <tissue evidence="4">Leaf</tissue>
    </source>
</reference>
<feature type="domain" description="DUF632" evidence="2">
    <location>
        <begin position="494"/>
        <end position="700"/>
    </location>
</feature>
<feature type="region of interest" description="Disordered" evidence="1">
    <location>
        <begin position="141"/>
        <end position="163"/>
    </location>
</feature>